<feature type="domain" description="Mon2 C-terminal" evidence="2">
    <location>
        <begin position="709"/>
        <end position="946"/>
    </location>
</feature>
<dbReference type="InterPro" id="IPR016024">
    <property type="entry name" value="ARM-type_fold"/>
</dbReference>
<dbReference type="OrthoDB" id="294853at2759"/>
<comment type="caution">
    <text evidence="3">The sequence shown here is derived from an EMBL/GenBank/DDBJ whole genome shotgun (WGS) entry which is preliminary data.</text>
</comment>
<feature type="domain" description="Mon2/Sec7/BIG1-like HDS" evidence="1">
    <location>
        <begin position="182"/>
        <end position="248"/>
    </location>
</feature>
<reference evidence="3 4" key="1">
    <citation type="journal article" date="2019" name="Commun. Biol.">
        <title>The bagworm genome reveals a unique fibroin gene that provides high tensile strength.</title>
        <authorList>
            <person name="Kono N."/>
            <person name="Nakamura H."/>
            <person name="Ohtoshi R."/>
            <person name="Tomita M."/>
            <person name="Numata K."/>
            <person name="Arakawa K."/>
        </authorList>
    </citation>
    <scope>NUCLEOTIDE SEQUENCE [LARGE SCALE GENOMIC DNA]</scope>
</reference>
<dbReference type="InterPro" id="IPR011989">
    <property type="entry name" value="ARM-like"/>
</dbReference>
<feature type="domain" description="Mon2 C-terminal" evidence="2">
    <location>
        <begin position="253"/>
        <end position="488"/>
    </location>
</feature>
<dbReference type="InterPro" id="IPR015403">
    <property type="entry name" value="Mon2/Sec7/BIG1-like_HDS"/>
</dbReference>
<dbReference type="STRING" id="151549.A0A4C1SCH1"/>
<proteinExistence type="predicted"/>
<feature type="domain" description="Mon2 C-terminal" evidence="2">
    <location>
        <begin position="498"/>
        <end position="626"/>
    </location>
</feature>
<evidence type="ECO:0000259" key="1">
    <source>
        <dbReference type="Pfam" id="PF09324"/>
    </source>
</evidence>
<keyword evidence="4" id="KW-1185">Reference proteome</keyword>
<evidence type="ECO:0000259" key="2">
    <source>
        <dbReference type="Pfam" id="PF16206"/>
    </source>
</evidence>
<dbReference type="SUPFAM" id="SSF48371">
    <property type="entry name" value="ARM repeat"/>
    <property type="match status" value="1"/>
</dbReference>
<dbReference type="PANTHER" id="PTHR34199:SF4">
    <property type="entry name" value="ARM REPEAT SUPERFAMILY PROTEIN"/>
    <property type="match status" value="1"/>
</dbReference>
<dbReference type="EMBL" id="BGZK01000004">
    <property type="protein sequence ID" value="GBO99872.1"/>
    <property type="molecule type" value="Genomic_DNA"/>
</dbReference>
<gene>
    <name evidence="3" type="primary">mon2</name>
    <name evidence="3" type="ORF">EVAR_74257_1</name>
</gene>
<dbReference type="Pfam" id="PF16206">
    <property type="entry name" value="Mon2_C"/>
    <property type="match status" value="3"/>
</dbReference>
<protein>
    <submittedName>
        <fullName evidence="3">Protein MON2 homolog</fullName>
    </submittedName>
</protein>
<name>A0A4C1SCH1_EUMVA</name>
<accession>A0A4C1SCH1</accession>
<dbReference type="PANTHER" id="PTHR34199">
    <property type="entry name" value="NUMOD3 MOTIF FAMILY PROTEIN, EXPRESSED"/>
    <property type="match status" value="1"/>
</dbReference>
<dbReference type="Gene3D" id="1.25.10.10">
    <property type="entry name" value="Leucine-rich Repeat Variant"/>
    <property type="match status" value="1"/>
</dbReference>
<evidence type="ECO:0000313" key="4">
    <source>
        <dbReference type="Proteomes" id="UP000299102"/>
    </source>
</evidence>
<organism evidence="3 4">
    <name type="scientific">Eumeta variegata</name>
    <name type="common">Bagworm moth</name>
    <name type="synonym">Eumeta japonica</name>
    <dbReference type="NCBI Taxonomy" id="151549"/>
    <lineage>
        <taxon>Eukaryota</taxon>
        <taxon>Metazoa</taxon>
        <taxon>Ecdysozoa</taxon>
        <taxon>Arthropoda</taxon>
        <taxon>Hexapoda</taxon>
        <taxon>Insecta</taxon>
        <taxon>Pterygota</taxon>
        <taxon>Neoptera</taxon>
        <taxon>Endopterygota</taxon>
        <taxon>Lepidoptera</taxon>
        <taxon>Glossata</taxon>
        <taxon>Ditrysia</taxon>
        <taxon>Tineoidea</taxon>
        <taxon>Psychidae</taxon>
        <taxon>Oiketicinae</taxon>
        <taxon>Eumeta</taxon>
    </lineage>
</organism>
<dbReference type="AlphaFoldDB" id="A0A4C1SCH1"/>
<dbReference type="Pfam" id="PF09324">
    <property type="entry name" value="Sec7-like_HDS"/>
    <property type="match status" value="1"/>
</dbReference>
<dbReference type="Proteomes" id="UP000299102">
    <property type="component" value="Unassembled WGS sequence"/>
</dbReference>
<sequence>MKNLKEQRLEEDEAAVAVVQRFSGSQSRELFNNGILSLKMIFQVYYAKSSMRPFIIDKCISVLALSAMLSRVFEASKNLEDEPLHHLIDALCKLSNEAMELAYSNREPSLFAVAKLLETGLANLHRIEFMWRPITNHLLEVCQHPHMRMREWGVEAITYLVQGAFQYHHNHPHLVTEARERLLLEPLSELSRVRHGDVRARQLECAARLLHSRGEQLGAAWPLMVNIVAAISPHHSEQLIRSAFQCCQLVAGDLLGAAGARCLRRVLAAVAAFARQTKDINISLTAVGLMWNISDYLYHNRERLAGALAGEPADRADHADLPHLDRLFMCLYSRLSELCTEPRAPVRRAASQTLFSCIGAHGSLLTPPAWRALLNALFPMLHKVQNLSNVASSEKVDTGEHILIHHTRNTAQKQWAETQVLTLSGVSRVFHSRFALLTTVGDFPRSWAALLDFITDFALRRSHEVSVAALKSFQEVLSAAGRATDTEDGSAGGAQKRVWALAWAAWANIAKGCANLNEDNTGANEENKPTEVYAPSQGFLTTLVQIFPLIFHHIRPTFTPSDVVRLGECLCIVSSVEAVTGLDSLGATPAPVALHALHCLDCLQKEALVRHELLPPTFAALVSLAEAAGNGSGLNSSGRVETGGSPRLRCLSAAAALYRACAKAHPPALKLLLQALHNSIQQCVCDGSRSERRRRSGDQAEEPAQIAALLLQVLATGLPLAREKPELYGQFWDDLPAVLETFMFQPPGGGGESGRELVLLIRSEVLRGASGDGPGSGGPARAAAAALQLVRKGSMLSPPQHNTDNESELRGREEFARTCFETLLQFSMLEDAPALAASQEESDPLAVTALLDRFREVIVKYNQDDVTGDQLARHQLSEISFVLKALATLAASMQRAPPGKVDPPAWHKLIGLYSELVCLAASARAPQAAGAIKEALLQYGALLAPPSAPPP</sequence>
<evidence type="ECO:0000313" key="3">
    <source>
        <dbReference type="EMBL" id="GBO99872.1"/>
    </source>
</evidence>
<dbReference type="InterPro" id="IPR032817">
    <property type="entry name" value="Mon2_C"/>
</dbReference>